<reference evidence="2 3" key="1">
    <citation type="journal article" date="2014" name="Agronomy (Basel)">
        <title>A Draft Genome Sequence for Ensete ventricosum, the Drought-Tolerant Tree Against Hunger.</title>
        <authorList>
            <person name="Harrison J."/>
            <person name="Moore K.A."/>
            <person name="Paszkiewicz K."/>
            <person name="Jones T."/>
            <person name="Grant M."/>
            <person name="Ambacheew D."/>
            <person name="Muzemil S."/>
            <person name="Studholme D.J."/>
        </authorList>
    </citation>
    <scope>NUCLEOTIDE SEQUENCE [LARGE SCALE GENOMIC DNA]</scope>
</reference>
<feature type="region of interest" description="Disordered" evidence="1">
    <location>
        <begin position="35"/>
        <end position="55"/>
    </location>
</feature>
<feature type="compositionally biased region" description="Basic and acidic residues" evidence="1">
    <location>
        <begin position="43"/>
        <end position="55"/>
    </location>
</feature>
<evidence type="ECO:0000313" key="2">
    <source>
        <dbReference type="EMBL" id="RRT49715.1"/>
    </source>
</evidence>
<evidence type="ECO:0000256" key="1">
    <source>
        <dbReference type="SAM" id="MobiDB-lite"/>
    </source>
</evidence>
<accession>A0A426YDA3</accession>
<protein>
    <submittedName>
        <fullName evidence="2">Uncharacterized protein</fullName>
    </submittedName>
</protein>
<sequence>MEACERVGVPVLDLDLGLPSQRSAHCSQFLSVDQPSAPSHTYHTQEAEEGKLSSRRATEKELMRKWKAFFLLPHPASFRSLQMEQTRVCYCHDNEETIATA</sequence>
<gene>
    <name evidence="2" type="ORF">B296_00043343</name>
</gene>
<dbReference type="AlphaFoldDB" id="A0A426YDA3"/>
<dbReference type="EMBL" id="AMZH03013160">
    <property type="protein sequence ID" value="RRT49715.1"/>
    <property type="molecule type" value="Genomic_DNA"/>
</dbReference>
<evidence type="ECO:0000313" key="3">
    <source>
        <dbReference type="Proteomes" id="UP000287651"/>
    </source>
</evidence>
<proteinExistence type="predicted"/>
<comment type="caution">
    <text evidence="2">The sequence shown here is derived from an EMBL/GenBank/DDBJ whole genome shotgun (WGS) entry which is preliminary data.</text>
</comment>
<organism evidence="2 3">
    <name type="scientific">Ensete ventricosum</name>
    <name type="common">Abyssinian banana</name>
    <name type="synonym">Musa ensete</name>
    <dbReference type="NCBI Taxonomy" id="4639"/>
    <lineage>
        <taxon>Eukaryota</taxon>
        <taxon>Viridiplantae</taxon>
        <taxon>Streptophyta</taxon>
        <taxon>Embryophyta</taxon>
        <taxon>Tracheophyta</taxon>
        <taxon>Spermatophyta</taxon>
        <taxon>Magnoliopsida</taxon>
        <taxon>Liliopsida</taxon>
        <taxon>Zingiberales</taxon>
        <taxon>Musaceae</taxon>
        <taxon>Ensete</taxon>
    </lineage>
</organism>
<name>A0A426YDA3_ENSVE</name>
<dbReference type="Proteomes" id="UP000287651">
    <property type="component" value="Unassembled WGS sequence"/>
</dbReference>